<keyword evidence="2" id="KW-1185">Reference proteome</keyword>
<organism evidence="1 2">
    <name type="scientific">Musa troglodytarum</name>
    <name type="common">fe'i banana</name>
    <dbReference type="NCBI Taxonomy" id="320322"/>
    <lineage>
        <taxon>Eukaryota</taxon>
        <taxon>Viridiplantae</taxon>
        <taxon>Streptophyta</taxon>
        <taxon>Embryophyta</taxon>
        <taxon>Tracheophyta</taxon>
        <taxon>Spermatophyta</taxon>
        <taxon>Magnoliopsida</taxon>
        <taxon>Liliopsida</taxon>
        <taxon>Zingiberales</taxon>
        <taxon>Musaceae</taxon>
        <taxon>Musa</taxon>
    </lineage>
</organism>
<dbReference type="AlphaFoldDB" id="A0A9E7FP16"/>
<protein>
    <submittedName>
        <fullName evidence="1">Uncharacterized protein</fullName>
    </submittedName>
</protein>
<sequence>MVLSGDNTLCLLPVSFVSSLSYKAAASLPGKRFHLLLLRSSSSTEEWQADRHKVDFRKPNEVAPHQHCPRVRAPLRAPRDLSWDGEMAASVVRRLPKNASHKCS</sequence>
<dbReference type="EMBL" id="CP097506">
    <property type="protein sequence ID" value="URD99425.1"/>
    <property type="molecule type" value="Genomic_DNA"/>
</dbReference>
<dbReference type="Proteomes" id="UP001055439">
    <property type="component" value="Chromosome 4"/>
</dbReference>
<accession>A0A9E7FP16</accession>
<evidence type="ECO:0000313" key="2">
    <source>
        <dbReference type="Proteomes" id="UP001055439"/>
    </source>
</evidence>
<name>A0A9E7FP16_9LILI</name>
<evidence type="ECO:0000313" key="1">
    <source>
        <dbReference type="EMBL" id="URD99425.1"/>
    </source>
</evidence>
<gene>
    <name evidence="1" type="ORF">MUK42_28598</name>
</gene>
<proteinExistence type="predicted"/>
<reference evidence="1" key="1">
    <citation type="submission" date="2022-05" db="EMBL/GenBank/DDBJ databases">
        <title>The Musa troglodytarum L. genome provides insights into the mechanism of non-climacteric behaviour and enrichment of carotenoids.</title>
        <authorList>
            <person name="Wang J."/>
        </authorList>
    </citation>
    <scope>NUCLEOTIDE SEQUENCE</scope>
    <source>
        <tissue evidence="1">Leaf</tissue>
    </source>
</reference>